<reference evidence="3" key="1">
    <citation type="submission" date="2020-11" db="EMBL/GenBank/DDBJ databases">
        <authorList>
            <consortium name="DOE Joint Genome Institute"/>
            <person name="Ahrendt S."/>
            <person name="Riley R."/>
            <person name="Andreopoulos W."/>
            <person name="Labutti K."/>
            <person name="Pangilinan J."/>
            <person name="Ruiz-Duenas F.J."/>
            <person name="Barrasa J.M."/>
            <person name="Sanchez-Garcia M."/>
            <person name="Camarero S."/>
            <person name="Miyauchi S."/>
            <person name="Serrano A."/>
            <person name="Linde D."/>
            <person name="Babiker R."/>
            <person name="Drula E."/>
            <person name="Ayuso-Fernandez I."/>
            <person name="Pacheco R."/>
            <person name="Padilla G."/>
            <person name="Ferreira P."/>
            <person name="Barriuso J."/>
            <person name="Kellner H."/>
            <person name="Castanera R."/>
            <person name="Alfaro M."/>
            <person name="Ramirez L."/>
            <person name="Pisabarro A.G."/>
            <person name="Kuo A."/>
            <person name="Tritt A."/>
            <person name="Lipzen A."/>
            <person name="He G."/>
            <person name="Yan M."/>
            <person name="Ng V."/>
            <person name="Cullen D."/>
            <person name="Martin F."/>
            <person name="Rosso M.-N."/>
            <person name="Henrissat B."/>
            <person name="Hibbett D."/>
            <person name="Martinez A.T."/>
            <person name="Grigoriev I.V."/>
        </authorList>
    </citation>
    <scope>NUCLEOTIDE SEQUENCE</scope>
    <source>
        <strain evidence="3">CIRM-BRFM 674</strain>
    </source>
</reference>
<organism evidence="3 4">
    <name type="scientific">Pholiota conissans</name>
    <dbReference type="NCBI Taxonomy" id="109636"/>
    <lineage>
        <taxon>Eukaryota</taxon>
        <taxon>Fungi</taxon>
        <taxon>Dikarya</taxon>
        <taxon>Basidiomycota</taxon>
        <taxon>Agaricomycotina</taxon>
        <taxon>Agaricomycetes</taxon>
        <taxon>Agaricomycetidae</taxon>
        <taxon>Agaricales</taxon>
        <taxon>Agaricineae</taxon>
        <taxon>Strophariaceae</taxon>
        <taxon>Pholiota</taxon>
    </lineage>
</organism>
<dbReference type="NCBIfam" id="NF033635">
    <property type="entry name" value="SLATT_fungal"/>
    <property type="match status" value="1"/>
</dbReference>
<evidence type="ECO:0000256" key="1">
    <source>
        <dbReference type="SAM" id="MobiDB-lite"/>
    </source>
</evidence>
<keyword evidence="4" id="KW-1185">Reference proteome</keyword>
<sequence length="285" mass="31323">MDRDRLPSGPSSQAQLAPEYLPGRTQDAAIQPDPHRRLTREPEEIVPLDYVGSSGASQRRRPSGPAGPASDQQTLSTAFDQPLPPAPTDIGSARGDIVERVDPRRRPLSFNRGGSLEPQSEIDWIVPRSEPVTEKLEPHRKTVGERLDPTLLTAILEKDNYAWKAKTTGYALNAAIGLQVLLGSLTTGLSVVTSGRQAQVVTAVLGGLATVVASYLARARGTREPELSIARVKDLEQFIRECQAFKMDYGHIIDNQYDTDLRRLRERFEELLGNGNGDRKLSQPV</sequence>
<dbReference type="AlphaFoldDB" id="A0A9P5ZCY4"/>
<dbReference type="Pfam" id="PF18142">
    <property type="entry name" value="SLATT_fungal"/>
    <property type="match status" value="1"/>
</dbReference>
<protein>
    <recommendedName>
        <fullName evidence="2">SMODS and SLOG-associating 2TM effector domain-containing protein</fullName>
    </recommendedName>
</protein>
<proteinExistence type="predicted"/>
<dbReference type="InterPro" id="IPR041622">
    <property type="entry name" value="SLATT_fungi"/>
</dbReference>
<feature type="compositionally biased region" description="Basic and acidic residues" evidence="1">
    <location>
        <begin position="33"/>
        <end position="43"/>
    </location>
</feature>
<evidence type="ECO:0000313" key="3">
    <source>
        <dbReference type="EMBL" id="KAF9483661.1"/>
    </source>
</evidence>
<feature type="compositionally biased region" description="Basic and acidic residues" evidence="1">
    <location>
        <begin position="96"/>
        <end position="105"/>
    </location>
</feature>
<feature type="domain" description="SMODS and SLOG-associating 2TM effector" evidence="2">
    <location>
        <begin position="154"/>
        <end position="274"/>
    </location>
</feature>
<feature type="region of interest" description="Disordered" evidence="1">
    <location>
        <begin position="1"/>
        <end position="113"/>
    </location>
</feature>
<accession>A0A9P5ZCY4</accession>
<evidence type="ECO:0000313" key="4">
    <source>
        <dbReference type="Proteomes" id="UP000807469"/>
    </source>
</evidence>
<dbReference type="OrthoDB" id="3245801at2759"/>
<evidence type="ECO:0000259" key="2">
    <source>
        <dbReference type="Pfam" id="PF18142"/>
    </source>
</evidence>
<dbReference type="Proteomes" id="UP000807469">
    <property type="component" value="Unassembled WGS sequence"/>
</dbReference>
<name>A0A9P5ZCY4_9AGAR</name>
<dbReference type="EMBL" id="MU155151">
    <property type="protein sequence ID" value="KAF9483661.1"/>
    <property type="molecule type" value="Genomic_DNA"/>
</dbReference>
<comment type="caution">
    <text evidence="3">The sequence shown here is derived from an EMBL/GenBank/DDBJ whole genome shotgun (WGS) entry which is preliminary data.</text>
</comment>
<gene>
    <name evidence="3" type="ORF">BDN70DRAFT_873501</name>
</gene>
<feature type="compositionally biased region" description="Polar residues" evidence="1">
    <location>
        <begin position="70"/>
        <end position="79"/>
    </location>
</feature>